<evidence type="ECO:0008006" key="3">
    <source>
        <dbReference type="Google" id="ProtNLM"/>
    </source>
</evidence>
<dbReference type="KEGG" id="syc:syc1340_c"/>
<protein>
    <recommendedName>
        <fullName evidence="3">Asparaginase</fullName>
    </recommendedName>
</protein>
<accession>A0A0H3K985</accession>
<dbReference type="EMBL" id="AP008231">
    <property type="protein sequence ID" value="BAD79530.1"/>
    <property type="molecule type" value="Genomic_DNA"/>
</dbReference>
<sequence length="317" mass="34501">MSLTKRVQTAPIAVRLLREGILESSHLVEAVVCDRRGRTLFIAGNPEHSSFIRSALKPLQALVVLKTGTMERFGLSDRDLAIICSSHKGSVEQARQAFNILWKADIDQTALQCPTPVGRRSPLEYNCSGKHAGMLAASKQQNWPLEGYMRRSHPVQQAILSIVGDLLGIPAAEFIVARDDCGVPTVSMELQQMATLYAHLSSGDSPELERIQRAMTYHPDLIAGEGEFDTELMRLTEGRLVSKTGAEGVQCIGQVGEGLGLAIKVQDGAKRAKIAVAIQALRQIGWISPAIADLLAEQFMVIAPCKRLEVDGELTLL</sequence>
<name>A0A0H3K985_SYNP6</name>
<organism evidence="1 2">
    <name type="scientific">Synechococcus sp. (strain ATCC 27144 / PCC 6301 / SAUG 1402/1)</name>
    <name type="common">Anacystis nidulans</name>
    <dbReference type="NCBI Taxonomy" id="269084"/>
    <lineage>
        <taxon>Bacteria</taxon>
        <taxon>Bacillati</taxon>
        <taxon>Cyanobacteriota</taxon>
        <taxon>Cyanophyceae</taxon>
        <taxon>Synechococcales</taxon>
        <taxon>Synechococcaceae</taxon>
        <taxon>Synechococcus</taxon>
    </lineage>
</organism>
<dbReference type="eggNOG" id="COG4448">
    <property type="taxonomic scope" value="Bacteria"/>
</dbReference>
<dbReference type="Pfam" id="PF06089">
    <property type="entry name" value="Asparaginase_II"/>
    <property type="match status" value="1"/>
</dbReference>
<dbReference type="Proteomes" id="UP000001175">
    <property type="component" value="Chromosome"/>
</dbReference>
<gene>
    <name evidence="1" type="ordered locus">syc1340_c</name>
</gene>
<dbReference type="GeneID" id="72428978"/>
<evidence type="ECO:0000313" key="1">
    <source>
        <dbReference type="EMBL" id="BAD79530.1"/>
    </source>
</evidence>
<dbReference type="PANTHER" id="PTHR42110">
    <property type="entry name" value="L-ASPARAGINASE, PUTATIVE (AFU_ORTHOLOGUE AFUA_3G11890)-RELATED"/>
    <property type="match status" value="1"/>
</dbReference>
<dbReference type="InterPro" id="IPR010349">
    <property type="entry name" value="Asparaginase_II"/>
</dbReference>
<evidence type="ECO:0000313" key="2">
    <source>
        <dbReference type="Proteomes" id="UP000001175"/>
    </source>
</evidence>
<dbReference type="RefSeq" id="WP_011243652.1">
    <property type="nucleotide sequence ID" value="NC_006576.1"/>
</dbReference>
<proteinExistence type="predicted"/>
<reference evidence="1 2" key="1">
    <citation type="journal article" date="2007" name="Photosyn. Res.">
        <title>Complete nucleotide sequence of the freshwater unicellular cyanobacterium Synechococcus elongatus PCC 6301 chromosome: gene content and organization.</title>
        <authorList>
            <person name="Sugita C."/>
            <person name="Ogata K."/>
            <person name="Shikata M."/>
            <person name="Jikuya H."/>
            <person name="Takano J."/>
            <person name="Furumichi M."/>
            <person name="Kanehisa M."/>
            <person name="Omata T."/>
            <person name="Sugiura M."/>
            <person name="Sugita M."/>
        </authorList>
    </citation>
    <scope>NUCLEOTIDE SEQUENCE [LARGE SCALE GENOMIC DNA]</scope>
    <source>
        <strain evidence="2">ATCC 27144 / PCC 6301 / SAUG 1402/1</strain>
    </source>
</reference>
<dbReference type="PANTHER" id="PTHR42110:SF1">
    <property type="entry name" value="L-ASPARAGINASE, PUTATIVE (AFU_ORTHOLOGUE AFUA_3G11890)-RELATED"/>
    <property type="match status" value="1"/>
</dbReference>
<dbReference type="AlphaFoldDB" id="A0A0H3K985"/>